<dbReference type="RefSeq" id="WP_108178268.1">
    <property type="nucleotide sequence ID" value="NZ_PZZL01000006.1"/>
</dbReference>
<gene>
    <name evidence="8" type="ORF">C8P69_106143</name>
</gene>
<keyword evidence="2 6" id="KW-0732">Signal</keyword>
<dbReference type="InterPro" id="IPR051692">
    <property type="entry name" value="OMP-like"/>
</dbReference>
<sequence length="238" mass="25224">MKTSLLAAAAALIALTAGAEAADLVRPRQSVAATVVAQAAPFNWTGFYLGGHLGYGWGRTGWTYVAETVASNPKGIFGGLHGGYNWQVNNFVIGVEQDLSAAAFSDRDICGANATWTCTSRTNWLGSTRLRGGLAADRALFYVTGGLGYGDTRVTTVTAGGPISSSRFRVGYAVGAGVEYAFAQNWTAKAEYLYFDLGRASYAGFDGDPVRARFQYHTMKVGLSYLFSTGPSAVSARY</sequence>
<accession>A0A2T4Z1B8</accession>
<dbReference type="SUPFAM" id="SSF56925">
    <property type="entry name" value="OMPA-like"/>
    <property type="match status" value="1"/>
</dbReference>
<evidence type="ECO:0000313" key="9">
    <source>
        <dbReference type="Proteomes" id="UP000241808"/>
    </source>
</evidence>
<dbReference type="PANTHER" id="PTHR34001">
    <property type="entry name" value="BLL7405 PROTEIN"/>
    <property type="match status" value="1"/>
</dbReference>
<reference evidence="8 9" key="1">
    <citation type="submission" date="2018-04" db="EMBL/GenBank/DDBJ databases">
        <title>Genomic Encyclopedia of Archaeal and Bacterial Type Strains, Phase II (KMG-II): from individual species to whole genera.</title>
        <authorList>
            <person name="Goeker M."/>
        </authorList>
    </citation>
    <scope>NUCLEOTIDE SEQUENCE [LARGE SCALE GENOMIC DNA]</scope>
    <source>
        <strain evidence="8 9">DSM 25521</strain>
    </source>
</reference>
<dbReference type="AlphaFoldDB" id="A0A2T4Z1B8"/>
<keyword evidence="3" id="KW-0472">Membrane</keyword>
<dbReference type="InterPro" id="IPR011250">
    <property type="entry name" value="OMP/PagP_B-barrel"/>
</dbReference>
<evidence type="ECO:0000256" key="3">
    <source>
        <dbReference type="ARBA" id="ARBA00023136"/>
    </source>
</evidence>
<evidence type="ECO:0000256" key="6">
    <source>
        <dbReference type="SAM" id="SignalP"/>
    </source>
</evidence>
<evidence type="ECO:0000256" key="2">
    <source>
        <dbReference type="ARBA" id="ARBA00022729"/>
    </source>
</evidence>
<evidence type="ECO:0000256" key="1">
    <source>
        <dbReference type="ARBA" id="ARBA00004442"/>
    </source>
</evidence>
<feature type="signal peptide" evidence="6">
    <location>
        <begin position="1"/>
        <end position="21"/>
    </location>
</feature>
<protein>
    <submittedName>
        <fullName evidence="8">Outer membrane immunogenic protein</fullName>
    </submittedName>
</protein>
<dbReference type="Proteomes" id="UP000241808">
    <property type="component" value="Unassembled WGS sequence"/>
</dbReference>
<comment type="similarity">
    <text evidence="5">Belongs to the Omp25/RopB family.</text>
</comment>
<dbReference type="Pfam" id="PF13505">
    <property type="entry name" value="OMP_b-brl"/>
    <property type="match status" value="1"/>
</dbReference>
<evidence type="ECO:0000256" key="4">
    <source>
        <dbReference type="ARBA" id="ARBA00023237"/>
    </source>
</evidence>
<feature type="domain" description="Outer membrane protein beta-barrel" evidence="7">
    <location>
        <begin position="33"/>
        <end position="227"/>
    </location>
</feature>
<proteinExistence type="inferred from homology"/>
<evidence type="ECO:0000256" key="5">
    <source>
        <dbReference type="ARBA" id="ARBA00038306"/>
    </source>
</evidence>
<dbReference type="InterPro" id="IPR027385">
    <property type="entry name" value="Beta-barrel_OMP"/>
</dbReference>
<feature type="chain" id="PRO_5015705825" evidence="6">
    <location>
        <begin position="22"/>
        <end position="238"/>
    </location>
</feature>
<evidence type="ECO:0000259" key="7">
    <source>
        <dbReference type="Pfam" id="PF13505"/>
    </source>
</evidence>
<keyword evidence="4" id="KW-0998">Cell outer membrane</keyword>
<dbReference type="Gene3D" id="2.40.160.20">
    <property type="match status" value="1"/>
</dbReference>
<dbReference type="PANTHER" id="PTHR34001:SF3">
    <property type="entry name" value="BLL7405 PROTEIN"/>
    <property type="match status" value="1"/>
</dbReference>
<comment type="caution">
    <text evidence="8">The sequence shown here is derived from an EMBL/GenBank/DDBJ whole genome shotgun (WGS) entry which is preliminary data.</text>
</comment>
<dbReference type="GO" id="GO:0009279">
    <property type="term" value="C:cell outer membrane"/>
    <property type="evidence" value="ECO:0007669"/>
    <property type="project" value="UniProtKB-SubCell"/>
</dbReference>
<keyword evidence="9" id="KW-1185">Reference proteome</keyword>
<comment type="subcellular location">
    <subcellularLocation>
        <location evidence="1">Cell outer membrane</location>
    </subcellularLocation>
</comment>
<evidence type="ECO:0000313" key="8">
    <source>
        <dbReference type="EMBL" id="PTM53489.1"/>
    </source>
</evidence>
<dbReference type="EMBL" id="PZZL01000006">
    <property type="protein sequence ID" value="PTM53489.1"/>
    <property type="molecule type" value="Genomic_DNA"/>
</dbReference>
<organism evidence="8 9">
    <name type="scientific">Phreatobacter oligotrophus</name>
    <dbReference type="NCBI Taxonomy" id="1122261"/>
    <lineage>
        <taxon>Bacteria</taxon>
        <taxon>Pseudomonadati</taxon>
        <taxon>Pseudomonadota</taxon>
        <taxon>Alphaproteobacteria</taxon>
        <taxon>Hyphomicrobiales</taxon>
        <taxon>Phreatobacteraceae</taxon>
        <taxon>Phreatobacter</taxon>
    </lineage>
</organism>
<name>A0A2T4Z1B8_9HYPH</name>
<dbReference type="OrthoDB" id="9815357at2"/>